<dbReference type="GO" id="GO:0005737">
    <property type="term" value="C:cytoplasm"/>
    <property type="evidence" value="ECO:0007669"/>
    <property type="project" value="UniProtKB-SubCell"/>
</dbReference>
<dbReference type="GO" id="GO:0005507">
    <property type="term" value="F:copper ion binding"/>
    <property type="evidence" value="ECO:0007669"/>
    <property type="project" value="TreeGrafter"/>
</dbReference>
<dbReference type="FunFam" id="3.20.20.380:FF:000003">
    <property type="entry name" value="Copper homeostasis protein CutC"/>
    <property type="match status" value="1"/>
</dbReference>
<evidence type="ECO:0000313" key="5">
    <source>
        <dbReference type="Proteomes" id="UP000824106"/>
    </source>
</evidence>
<evidence type="ECO:0000256" key="3">
    <source>
        <dbReference type="HAMAP-Rule" id="MF_00795"/>
    </source>
</evidence>
<accession>A0A9D2G171</accession>
<keyword evidence="2 3" id="KW-0963">Cytoplasm</keyword>
<dbReference type="SUPFAM" id="SSF110395">
    <property type="entry name" value="CutC-like"/>
    <property type="match status" value="1"/>
</dbReference>
<organism evidence="4 5">
    <name type="scientific">Candidatus Atopostipes pullistercoris</name>
    <dbReference type="NCBI Taxonomy" id="2838467"/>
    <lineage>
        <taxon>Bacteria</taxon>
        <taxon>Bacillati</taxon>
        <taxon>Bacillota</taxon>
        <taxon>Bacilli</taxon>
        <taxon>Lactobacillales</taxon>
        <taxon>Carnobacteriaceae</taxon>
        <taxon>Atopostipes</taxon>
    </lineage>
</organism>
<protein>
    <recommendedName>
        <fullName evidence="3">PF03932 family protein CutC</fullName>
    </recommendedName>
</protein>
<comment type="similarity">
    <text evidence="1 3">Belongs to the CutC family.</text>
</comment>
<evidence type="ECO:0000256" key="2">
    <source>
        <dbReference type="ARBA" id="ARBA00022490"/>
    </source>
</evidence>
<dbReference type="PANTHER" id="PTHR12598">
    <property type="entry name" value="COPPER HOMEOSTASIS PROTEIN CUTC"/>
    <property type="match status" value="1"/>
</dbReference>
<evidence type="ECO:0000256" key="1">
    <source>
        <dbReference type="ARBA" id="ARBA00007768"/>
    </source>
</evidence>
<dbReference type="EMBL" id="DXAZ01000018">
    <property type="protein sequence ID" value="HIZ70426.1"/>
    <property type="molecule type" value="Genomic_DNA"/>
</dbReference>
<dbReference type="InterPro" id="IPR036822">
    <property type="entry name" value="CutC-like_dom_sf"/>
</dbReference>
<dbReference type="PANTHER" id="PTHR12598:SF0">
    <property type="entry name" value="COPPER HOMEOSTASIS PROTEIN CUTC HOMOLOG"/>
    <property type="match status" value="1"/>
</dbReference>
<reference evidence="4" key="2">
    <citation type="submission" date="2021-04" db="EMBL/GenBank/DDBJ databases">
        <authorList>
            <person name="Gilroy R."/>
        </authorList>
    </citation>
    <scope>NUCLEOTIDE SEQUENCE</scope>
    <source>
        <strain evidence="4">CHK169-4300</strain>
    </source>
</reference>
<comment type="subcellular location">
    <subcellularLocation>
        <location evidence="3">Cytoplasm</location>
    </subcellularLocation>
</comment>
<evidence type="ECO:0000313" key="4">
    <source>
        <dbReference type="EMBL" id="HIZ70426.1"/>
    </source>
</evidence>
<sequence length="214" mass="23982">MLLEFCAENFTRVPSAIQQGAHRIELCDNLAQGGTTPSYAVIEQTVNYANKHNATVMTMVRPRGGNFVYSAIEHEMMKKDLNIIKDLNSHGVVFGSLTPDNLIDRSKTKELINLSADMEITFHMAFDEIPKDRQKSELDWLIENKVTRILTHGGLEGTVFDNLSWLKELVEHAAGRIEILVGGGVTYENWPQLAESLSTDQFHGTKIVPLESIQ</sequence>
<dbReference type="InterPro" id="IPR005627">
    <property type="entry name" value="CutC-like"/>
</dbReference>
<name>A0A9D2G171_9LACT</name>
<proteinExistence type="inferred from homology"/>
<dbReference type="Pfam" id="PF03932">
    <property type="entry name" value="CutC"/>
    <property type="match status" value="1"/>
</dbReference>
<dbReference type="Gene3D" id="3.20.20.380">
    <property type="entry name" value="Copper homeostasis (CutC) domain"/>
    <property type="match status" value="1"/>
</dbReference>
<dbReference type="HAMAP" id="MF_00795">
    <property type="entry name" value="CutC"/>
    <property type="match status" value="1"/>
</dbReference>
<dbReference type="AlphaFoldDB" id="A0A9D2G171"/>
<reference evidence="4" key="1">
    <citation type="journal article" date="2021" name="PeerJ">
        <title>Extensive microbial diversity within the chicken gut microbiome revealed by metagenomics and culture.</title>
        <authorList>
            <person name="Gilroy R."/>
            <person name="Ravi A."/>
            <person name="Getino M."/>
            <person name="Pursley I."/>
            <person name="Horton D.L."/>
            <person name="Alikhan N.F."/>
            <person name="Baker D."/>
            <person name="Gharbi K."/>
            <person name="Hall N."/>
            <person name="Watson M."/>
            <person name="Adriaenssens E.M."/>
            <person name="Foster-Nyarko E."/>
            <person name="Jarju S."/>
            <person name="Secka A."/>
            <person name="Antonio M."/>
            <person name="Oren A."/>
            <person name="Chaudhuri R.R."/>
            <person name="La Ragione R."/>
            <person name="Hildebrand F."/>
            <person name="Pallen M.J."/>
        </authorList>
    </citation>
    <scope>NUCLEOTIDE SEQUENCE</scope>
    <source>
        <strain evidence="4">CHK169-4300</strain>
    </source>
</reference>
<comment type="caution">
    <text evidence="3">Once thought to be involved in copper homeostasis, experiments in E.coli have shown this is not the case.</text>
</comment>
<comment type="caution">
    <text evidence="4">The sequence shown here is derived from an EMBL/GenBank/DDBJ whole genome shotgun (WGS) entry which is preliminary data.</text>
</comment>
<gene>
    <name evidence="3" type="primary">cutC</name>
    <name evidence="4" type="ORF">H9808_01400</name>
</gene>
<dbReference type="Proteomes" id="UP000824106">
    <property type="component" value="Unassembled WGS sequence"/>
</dbReference>